<keyword evidence="8 10" id="KW-0472">Membrane</keyword>
<keyword evidence="6" id="KW-0067">ATP-binding</keyword>
<evidence type="ECO:0000256" key="7">
    <source>
        <dbReference type="ARBA" id="ARBA00022989"/>
    </source>
</evidence>
<feature type="signal peptide" evidence="11">
    <location>
        <begin position="1"/>
        <end position="22"/>
    </location>
</feature>
<evidence type="ECO:0000259" key="12">
    <source>
        <dbReference type="PROSITE" id="PS50893"/>
    </source>
</evidence>
<comment type="caution">
    <text evidence="14">The sequence shown here is derived from an EMBL/GenBank/DDBJ whole genome shotgun (WGS) entry which is preliminary data.</text>
</comment>
<protein>
    <recommendedName>
        <fullName evidence="16">P-loop containing nucleoside triphosphate hydrolase protein</fullName>
    </recommendedName>
</protein>
<evidence type="ECO:0000313" key="14">
    <source>
        <dbReference type="EMBL" id="KAJ1725861.1"/>
    </source>
</evidence>
<feature type="non-terminal residue" evidence="14">
    <location>
        <position position="735"/>
    </location>
</feature>
<dbReference type="InterPro" id="IPR011527">
    <property type="entry name" value="ABC1_TM_dom"/>
</dbReference>
<dbReference type="PROSITE" id="PS00211">
    <property type="entry name" value="ABC_TRANSPORTER_1"/>
    <property type="match status" value="1"/>
</dbReference>
<gene>
    <name evidence="14" type="ORF">LPJ61_005606</name>
</gene>
<feature type="chain" id="PRO_5040950465" description="P-loop containing nucleoside triphosphate hydrolase protein" evidence="11">
    <location>
        <begin position="23"/>
        <end position="735"/>
    </location>
</feature>
<dbReference type="InterPro" id="IPR017871">
    <property type="entry name" value="ABC_transporter-like_CS"/>
</dbReference>
<dbReference type="CDD" id="cd03250">
    <property type="entry name" value="ABCC_MRP_domain1"/>
    <property type="match status" value="1"/>
</dbReference>
<feature type="compositionally biased region" description="Low complexity" evidence="9">
    <location>
        <begin position="308"/>
        <end position="324"/>
    </location>
</feature>
<feature type="domain" description="ABC transmembrane type-1" evidence="13">
    <location>
        <begin position="340"/>
        <end position="599"/>
    </location>
</feature>
<feature type="transmembrane region" description="Helical" evidence="10">
    <location>
        <begin position="543"/>
        <end position="564"/>
    </location>
</feature>
<dbReference type="AlphaFoldDB" id="A0A9W8CVM3"/>
<dbReference type="InterPro" id="IPR003593">
    <property type="entry name" value="AAA+_ATPase"/>
</dbReference>
<dbReference type="InterPro" id="IPR036640">
    <property type="entry name" value="ABC1_TM_sf"/>
</dbReference>
<accession>A0A9W8CVM3</accession>
<dbReference type="Proteomes" id="UP001143981">
    <property type="component" value="Unassembled WGS sequence"/>
</dbReference>
<dbReference type="GO" id="GO:0005524">
    <property type="term" value="F:ATP binding"/>
    <property type="evidence" value="ECO:0007669"/>
    <property type="project" value="UniProtKB-KW"/>
</dbReference>
<reference evidence="14" key="1">
    <citation type="submission" date="2022-07" db="EMBL/GenBank/DDBJ databases">
        <title>Phylogenomic reconstructions and comparative analyses of Kickxellomycotina fungi.</title>
        <authorList>
            <person name="Reynolds N.K."/>
            <person name="Stajich J.E."/>
            <person name="Barry K."/>
            <person name="Grigoriev I.V."/>
            <person name="Crous P."/>
            <person name="Smith M.E."/>
        </authorList>
    </citation>
    <scope>NUCLEOTIDE SEQUENCE</scope>
    <source>
        <strain evidence="14">BCRC 34381</strain>
    </source>
</reference>
<feature type="transmembrane region" description="Helical" evidence="10">
    <location>
        <begin position="570"/>
        <end position="589"/>
    </location>
</feature>
<dbReference type="InterPro" id="IPR027417">
    <property type="entry name" value="P-loop_NTPase"/>
</dbReference>
<dbReference type="EMBL" id="JANBOI010001967">
    <property type="protein sequence ID" value="KAJ1725861.1"/>
    <property type="molecule type" value="Genomic_DNA"/>
</dbReference>
<dbReference type="SMART" id="SM00382">
    <property type="entry name" value="AAA"/>
    <property type="match status" value="1"/>
</dbReference>
<evidence type="ECO:0000256" key="2">
    <source>
        <dbReference type="ARBA" id="ARBA00022448"/>
    </source>
</evidence>
<dbReference type="Gene3D" id="1.20.1560.10">
    <property type="entry name" value="ABC transporter type 1, transmembrane domain"/>
    <property type="match status" value="1"/>
</dbReference>
<dbReference type="InterPro" id="IPR050173">
    <property type="entry name" value="ABC_transporter_C-like"/>
</dbReference>
<dbReference type="InterPro" id="IPR003439">
    <property type="entry name" value="ABC_transporter-like_ATP-bd"/>
</dbReference>
<dbReference type="OrthoDB" id="6500128at2759"/>
<comment type="subcellular location">
    <subcellularLocation>
        <location evidence="1">Vacuole membrane</location>
        <topology evidence="1">Multi-pass membrane protein</topology>
    </subcellularLocation>
</comment>
<evidence type="ECO:0000256" key="8">
    <source>
        <dbReference type="ARBA" id="ARBA00023136"/>
    </source>
</evidence>
<dbReference type="Gene3D" id="3.40.50.300">
    <property type="entry name" value="P-loop containing nucleotide triphosphate hydrolases"/>
    <property type="match status" value="2"/>
</dbReference>
<dbReference type="PANTHER" id="PTHR24223:SF443">
    <property type="entry name" value="MULTIDRUG-RESISTANCE LIKE PROTEIN 1, ISOFORM I"/>
    <property type="match status" value="1"/>
</dbReference>
<evidence type="ECO:0000256" key="3">
    <source>
        <dbReference type="ARBA" id="ARBA00022692"/>
    </source>
</evidence>
<keyword evidence="3 10" id="KW-0812">Transmembrane</keyword>
<sequence length="735" mass="81180">LVFVSLALLNMLKAPLSQVTSAIPKVVDSVESYHRIHDFLSAEEIDFAAIGRAPYNRNSPTTSTSDILVSLESATFKWLSADNPVLKYIGMQCRRNELVAVIGRVGSGKSSLVSAILGDMVKCSGSVVVCGSIAFAPQQPWIMNATLRDNILFGNRFDKAFYDRVLHACALSQDIKMLPAGDQTEIGENGINLSGGQKSRVSLARAVYARADVYLLDDPLAAVDAHVAKHIFTHVLGQHGLLKSRTRILTTNAVQYLSSADNIVMLHEGEVVEQGTLSECMERMSEVYKFIHKFIEKHPEPKDDDSSSDSGSDNNSDISSDISSPTTDTYETSNEQAASTRFVLQPSTHSVYYYLLIYGAFGFLGAMVRSLQAIILWTKCAIAASVEIHENMLVSVMRAPMSFFDTTPVGRILNRFSSDVTGCDMGLPLIVSELFGTANAVITSTIIIGYSTPMIFVICLPLVVVYRQIQQRFTACSREAKRLQSTTFSPILAHIQESVSGASTIRAYGHQLRFVCENETRIEDYLRVEQTMMTLERWLTLRLEAMGTLVLLATNLLSIIALHYTGRGDAGMVGLAISYAVSLTSYMSWTVKDFTLLENEMTHVERAVEYSHLPQEAVAVIEDRRPDVSWPEQGVIEFRNYSTRYREGLDLVLKDMSFRVLPSQKVGIVGRTGAGKSSLTLALFRIIESAGGQILLDGRDISRYGLYDVRSRLSIIPQDPVLFAGTVRENLDPFS</sequence>
<evidence type="ECO:0008006" key="16">
    <source>
        <dbReference type="Google" id="ProtNLM"/>
    </source>
</evidence>
<evidence type="ECO:0000259" key="13">
    <source>
        <dbReference type="PROSITE" id="PS50929"/>
    </source>
</evidence>
<evidence type="ECO:0000256" key="6">
    <source>
        <dbReference type="ARBA" id="ARBA00022840"/>
    </source>
</evidence>
<dbReference type="SUPFAM" id="SSF90123">
    <property type="entry name" value="ABC transporter transmembrane region"/>
    <property type="match status" value="1"/>
</dbReference>
<evidence type="ECO:0000313" key="15">
    <source>
        <dbReference type="Proteomes" id="UP001143981"/>
    </source>
</evidence>
<feature type="transmembrane region" description="Helical" evidence="10">
    <location>
        <begin position="441"/>
        <end position="465"/>
    </location>
</feature>
<evidence type="ECO:0000256" key="1">
    <source>
        <dbReference type="ARBA" id="ARBA00004128"/>
    </source>
</evidence>
<keyword evidence="15" id="KW-1185">Reference proteome</keyword>
<dbReference type="PROSITE" id="PS50893">
    <property type="entry name" value="ABC_TRANSPORTER_2"/>
    <property type="match status" value="1"/>
</dbReference>
<evidence type="ECO:0000256" key="5">
    <source>
        <dbReference type="ARBA" id="ARBA00022741"/>
    </source>
</evidence>
<dbReference type="GO" id="GO:0140359">
    <property type="term" value="F:ABC-type transporter activity"/>
    <property type="evidence" value="ECO:0007669"/>
    <property type="project" value="InterPro"/>
</dbReference>
<dbReference type="FunFam" id="3.40.50.300:FF:004162">
    <property type="entry name" value="ATP binding cassette subfamily C member 5"/>
    <property type="match status" value="1"/>
</dbReference>
<organism evidence="14 15">
    <name type="scientific">Coemansia biformis</name>
    <dbReference type="NCBI Taxonomy" id="1286918"/>
    <lineage>
        <taxon>Eukaryota</taxon>
        <taxon>Fungi</taxon>
        <taxon>Fungi incertae sedis</taxon>
        <taxon>Zoopagomycota</taxon>
        <taxon>Kickxellomycotina</taxon>
        <taxon>Kickxellomycetes</taxon>
        <taxon>Kickxellales</taxon>
        <taxon>Kickxellaceae</taxon>
        <taxon>Coemansia</taxon>
    </lineage>
</organism>
<proteinExistence type="predicted"/>
<keyword evidence="7 10" id="KW-1133">Transmembrane helix</keyword>
<feature type="region of interest" description="Disordered" evidence="9">
    <location>
        <begin position="299"/>
        <end position="331"/>
    </location>
</feature>
<keyword evidence="2" id="KW-0813">Transport</keyword>
<evidence type="ECO:0000256" key="10">
    <source>
        <dbReference type="SAM" id="Phobius"/>
    </source>
</evidence>
<dbReference type="Pfam" id="PF00664">
    <property type="entry name" value="ABC_membrane"/>
    <property type="match status" value="1"/>
</dbReference>
<evidence type="ECO:0000256" key="4">
    <source>
        <dbReference type="ARBA" id="ARBA00022737"/>
    </source>
</evidence>
<dbReference type="GO" id="GO:0016887">
    <property type="term" value="F:ATP hydrolysis activity"/>
    <property type="evidence" value="ECO:0007669"/>
    <property type="project" value="InterPro"/>
</dbReference>
<keyword evidence="11" id="KW-0732">Signal</keyword>
<name>A0A9W8CVM3_9FUNG</name>
<dbReference type="FunFam" id="1.20.1560.10:FF:000013">
    <property type="entry name" value="ABC transporter C family member 2"/>
    <property type="match status" value="1"/>
</dbReference>
<keyword evidence="5" id="KW-0547">Nucleotide-binding</keyword>
<dbReference type="SUPFAM" id="SSF52540">
    <property type="entry name" value="P-loop containing nucleoside triphosphate hydrolases"/>
    <property type="match status" value="2"/>
</dbReference>
<feature type="non-terminal residue" evidence="14">
    <location>
        <position position="1"/>
    </location>
</feature>
<evidence type="ECO:0000256" key="11">
    <source>
        <dbReference type="SAM" id="SignalP"/>
    </source>
</evidence>
<dbReference type="PROSITE" id="PS50929">
    <property type="entry name" value="ABC_TM1F"/>
    <property type="match status" value="1"/>
</dbReference>
<dbReference type="Pfam" id="PF00005">
    <property type="entry name" value="ABC_tran"/>
    <property type="match status" value="2"/>
</dbReference>
<dbReference type="FunFam" id="3.40.50.300:FF:000997">
    <property type="entry name" value="Multidrug resistance-associated protein 1"/>
    <property type="match status" value="1"/>
</dbReference>
<dbReference type="InterPro" id="IPR044726">
    <property type="entry name" value="ABCC_6TM_D2"/>
</dbReference>
<dbReference type="PANTHER" id="PTHR24223">
    <property type="entry name" value="ATP-BINDING CASSETTE SUB-FAMILY C"/>
    <property type="match status" value="1"/>
</dbReference>
<evidence type="ECO:0000256" key="9">
    <source>
        <dbReference type="SAM" id="MobiDB-lite"/>
    </source>
</evidence>
<keyword evidence="4" id="KW-0677">Repeat</keyword>
<dbReference type="GO" id="GO:0000329">
    <property type="term" value="C:fungal-type vacuole membrane"/>
    <property type="evidence" value="ECO:0007669"/>
    <property type="project" value="UniProtKB-ARBA"/>
</dbReference>
<feature type="domain" description="ABC transporter" evidence="12">
    <location>
        <begin position="69"/>
        <end position="293"/>
    </location>
</feature>
<dbReference type="CDD" id="cd18580">
    <property type="entry name" value="ABC_6TM_ABCC_D2"/>
    <property type="match status" value="1"/>
</dbReference>